<organism evidence="2 3">
    <name type="scientific">Polarella glacialis</name>
    <name type="common">Dinoflagellate</name>
    <dbReference type="NCBI Taxonomy" id="89957"/>
    <lineage>
        <taxon>Eukaryota</taxon>
        <taxon>Sar</taxon>
        <taxon>Alveolata</taxon>
        <taxon>Dinophyceae</taxon>
        <taxon>Suessiales</taxon>
        <taxon>Suessiaceae</taxon>
        <taxon>Polarella</taxon>
    </lineage>
</organism>
<dbReference type="EMBL" id="CAJNNW010006878">
    <property type="protein sequence ID" value="CAE8648697.1"/>
    <property type="molecule type" value="Genomic_DNA"/>
</dbReference>
<feature type="compositionally biased region" description="Polar residues" evidence="1">
    <location>
        <begin position="31"/>
        <end position="41"/>
    </location>
</feature>
<protein>
    <submittedName>
        <fullName evidence="2">Uncharacterized protein</fullName>
    </submittedName>
</protein>
<feature type="region of interest" description="Disordered" evidence="1">
    <location>
        <begin position="1"/>
        <end position="43"/>
    </location>
</feature>
<gene>
    <name evidence="2" type="ORF">PGLA2088_LOCUS6786</name>
</gene>
<accession>A0A813IDV2</accession>
<sequence length="100" mass="11337">MSERTSNPSLKHPHKERRNNSHSTNSNNQNARITETGSNHQGAPKCSACCFLVCDVFQPKCVFFLYATFSQTRMTTTVVISGNECLVRDMLVNTWWSSCF</sequence>
<comment type="caution">
    <text evidence="2">The sequence shown here is derived from an EMBL/GenBank/DDBJ whole genome shotgun (WGS) entry which is preliminary data.</text>
</comment>
<dbReference type="Proteomes" id="UP000626109">
    <property type="component" value="Unassembled WGS sequence"/>
</dbReference>
<evidence type="ECO:0000313" key="3">
    <source>
        <dbReference type="Proteomes" id="UP000626109"/>
    </source>
</evidence>
<reference evidence="2" key="1">
    <citation type="submission" date="2021-02" db="EMBL/GenBank/DDBJ databases">
        <authorList>
            <person name="Dougan E. K."/>
            <person name="Rhodes N."/>
            <person name="Thang M."/>
            <person name="Chan C."/>
        </authorList>
    </citation>
    <scope>NUCLEOTIDE SEQUENCE</scope>
</reference>
<proteinExistence type="predicted"/>
<dbReference type="AlphaFoldDB" id="A0A813IDV2"/>
<evidence type="ECO:0000313" key="2">
    <source>
        <dbReference type="EMBL" id="CAE8648697.1"/>
    </source>
</evidence>
<name>A0A813IDV2_POLGL</name>
<evidence type="ECO:0000256" key="1">
    <source>
        <dbReference type="SAM" id="MobiDB-lite"/>
    </source>
</evidence>
<feature type="compositionally biased region" description="Low complexity" evidence="1">
    <location>
        <begin position="21"/>
        <end position="30"/>
    </location>
</feature>